<sequence>MVTYAGKLVLAPMVRSGELPTRLMALRYGADLVWSPEIVDKKIIQCKRVENVKLATTDFIDSNNKVVFRTHPASERGRLIFQIGSANPELAVEAAKVVARDVDGIDLNCGCPKNFSTHSGMGAELLTNPDVLVLILKNLVEKIGNVYRIPISVKIRLLDATDPEPSIKLIDRICKTGVANLTLHCRTKPMRNRQPPIRTFLPQIIETVHSNNVSFILNGAIRNRQEFYELQARYGKQIGAMIAESAEANPTVFLMSPKPWGLVVNEFIQIATDFDNHPSNTKYVLLNQVPGKSPFYQKFCQMKNNQDLLSVAESIGDAGNKILTKYLQKDVLTEMDPIEPPRKHTLEELSVPPKKAKTVAVE</sequence>
<evidence type="ECO:0000313" key="2">
    <source>
        <dbReference type="Proteomes" id="UP001241377"/>
    </source>
</evidence>
<name>A0ACC2VJU2_9TREE</name>
<protein>
    <submittedName>
        <fullName evidence="1">Uncharacterized protein</fullName>
    </submittedName>
</protein>
<dbReference type="EMBL" id="JASBWR010000070">
    <property type="protein sequence ID" value="KAJ9099418.1"/>
    <property type="molecule type" value="Genomic_DNA"/>
</dbReference>
<comment type="caution">
    <text evidence="1">The sequence shown here is derived from an EMBL/GenBank/DDBJ whole genome shotgun (WGS) entry which is preliminary data.</text>
</comment>
<evidence type="ECO:0000313" key="1">
    <source>
        <dbReference type="EMBL" id="KAJ9099418.1"/>
    </source>
</evidence>
<proteinExistence type="predicted"/>
<keyword evidence="2" id="KW-1185">Reference proteome</keyword>
<dbReference type="Proteomes" id="UP001241377">
    <property type="component" value="Unassembled WGS sequence"/>
</dbReference>
<gene>
    <name evidence="1" type="ORF">QFC19_006030</name>
</gene>
<organism evidence="1 2">
    <name type="scientific">Naganishia cerealis</name>
    <dbReference type="NCBI Taxonomy" id="610337"/>
    <lineage>
        <taxon>Eukaryota</taxon>
        <taxon>Fungi</taxon>
        <taxon>Dikarya</taxon>
        <taxon>Basidiomycota</taxon>
        <taxon>Agaricomycotina</taxon>
        <taxon>Tremellomycetes</taxon>
        <taxon>Filobasidiales</taxon>
        <taxon>Filobasidiaceae</taxon>
        <taxon>Naganishia</taxon>
    </lineage>
</organism>
<reference evidence="1" key="1">
    <citation type="submission" date="2023-04" db="EMBL/GenBank/DDBJ databases">
        <title>Draft Genome sequencing of Naganishia species isolated from polar environments using Oxford Nanopore Technology.</title>
        <authorList>
            <person name="Leo P."/>
            <person name="Venkateswaran K."/>
        </authorList>
    </citation>
    <scope>NUCLEOTIDE SEQUENCE</scope>
    <source>
        <strain evidence="1">MNA-CCFEE 5261</strain>
    </source>
</reference>
<accession>A0ACC2VJU2</accession>